<evidence type="ECO:0000313" key="2">
    <source>
        <dbReference type="EMBL" id="GAA0422392.1"/>
    </source>
</evidence>
<dbReference type="PRINTS" id="PR00111">
    <property type="entry name" value="ABHYDROLASE"/>
</dbReference>
<organism evidence="2 3">
    <name type="scientific">Streptomyces luteireticuli</name>
    <dbReference type="NCBI Taxonomy" id="173858"/>
    <lineage>
        <taxon>Bacteria</taxon>
        <taxon>Bacillati</taxon>
        <taxon>Actinomycetota</taxon>
        <taxon>Actinomycetes</taxon>
        <taxon>Kitasatosporales</taxon>
        <taxon>Streptomycetaceae</taxon>
        <taxon>Streptomyces</taxon>
    </lineage>
</organism>
<evidence type="ECO:0000313" key="3">
    <source>
        <dbReference type="Proteomes" id="UP001500879"/>
    </source>
</evidence>
<dbReference type="PANTHER" id="PTHR43194:SF5">
    <property type="entry name" value="PIMELOYL-[ACYL-CARRIER PROTEIN] METHYL ESTER ESTERASE"/>
    <property type="match status" value="1"/>
</dbReference>
<gene>
    <name evidence="2" type="ORF">GCM10010357_49770</name>
</gene>
<dbReference type="Gene3D" id="3.40.50.1820">
    <property type="entry name" value="alpha/beta hydrolase"/>
    <property type="match status" value="1"/>
</dbReference>
<dbReference type="RefSeq" id="WP_344028344.1">
    <property type="nucleotide sequence ID" value="NZ_BAAABX010000054.1"/>
</dbReference>
<dbReference type="GO" id="GO:0016787">
    <property type="term" value="F:hydrolase activity"/>
    <property type="evidence" value="ECO:0007669"/>
    <property type="project" value="UniProtKB-KW"/>
</dbReference>
<proteinExistence type="predicted"/>
<dbReference type="InterPro" id="IPR029058">
    <property type="entry name" value="AB_hydrolase_fold"/>
</dbReference>
<keyword evidence="2" id="KW-0378">Hydrolase</keyword>
<accession>A0ABN0YYS8</accession>
<dbReference type="EMBL" id="BAAABX010000054">
    <property type="protein sequence ID" value="GAA0422392.1"/>
    <property type="molecule type" value="Genomic_DNA"/>
</dbReference>
<reference evidence="2 3" key="1">
    <citation type="journal article" date="2019" name="Int. J. Syst. Evol. Microbiol.">
        <title>The Global Catalogue of Microorganisms (GCM) 10K type strain sequencing project: providing services to taxonomists for standard genome sequencing and annotation.</title>
        <authorList>
            <consortium name="The Broad Institute Genomics Platform"/>
            <consortium name="The Broad Institute Genome Sequencing Center for Infectious Disease"/>
            <person name="Wu L."/>
            <person name="Ma J."/>
        </authorList>
    </citation>
    <scope>NUCLEOTIDE SEQUENCE [LARGE SCALE GENOMIC DNA]</scope>
    <source>
        <strain evidence="2 3">JCM 4788</strain>
    </source>
</reference>
<protein>
    <submittedName>
        <fullName evidence="2">Alpha/beta fold hydrolase</fullName>
    </submittedName>
</protein>
<dbReference type="PANTHER" id="PTHR43194">
    <property type="entry name" value="HYDROLASE ALPHA/BETA FOLD FAMILY"/>
    <property type="match status" value="1"/>
</dbReference>
<dbReference type="Proteomes" id="UP001500879">
    <property type="component" value="Unassembled WGS sequence"/>
</dbReference>
<dbReference type="SUPFAM" id="SSF53474">
    <property type="entry name" value="alpha/beta-Hydrolases"/>
    <property type="match status" value="1"/>
</dbReference>
<dbReference type="Pfam" id="PF00561">
    <property type="entry name" value="Abhydrolase_1"/>
    <property type="match status" value="1"/>
</dbReference>
<feature type="domain" description="AB hydrolase-1" evidence="1">
    <location>
        <begin position="21"/>
        <end position="248"/>
    </location>
</feature>
<sequence>MTSPENTSSFGRIVRGTGPGLLLAHGAGGGIDANYGPIMDGLAAHRTVVGPDFPGTGRTPRSDVPLTLDGLADGLVAAADEEGVDTFAVSGYSLGSAVAVRIAARHPERVTALVLTAGFARPNPRFRLAARLWRELLAEDDGHAKLAAYVSLIGMGAPALDAVPQDALDAALKQAAATIPPGTDDHVELAERVDVTADLAGIRVPTLVISTAYDTLVTPRLHRELADGIPGAEWAGLESGHLPFAERPGEWLELINAFLN</sequence>
<keyword evidence="3" id="KW-1185">Reference proteome</keyword>
<comment type="caution">
    <text evidence="2">The sequence shown here is derived from an EMBL/GenBank/DDBJ whole genome shotgun (WGS) entry which is preliminary data.</text>
</comment>
<dbReference type="InterPro" id="IPR000073">
    <property type="entry name" value="AB_hydrolase_1"/>
</dbReference>
<evidence type="ECO:0000259" key="1">
    <source>
        <dbReference type="Pfam" id="PF00561"/>
    </source>
</evidence>
<name>A0ABN0YYS8_9ACTN</name>
<dbReference type="InterPro" id="IPR050228">
    <property type="entry name" value="Carboxylesterase_BioH"/>
</dbReference>